<dbReference type="Pfam" id="PF01425">
    <property type="entry name" value="Amidase"/>
    <property type="match status" value="1"/>
</dbReference>
<evidence type="ECO:0000256" key="10">
    <source>
        <dbReference type="HAMAP-Rule" id="MF_00120"/>
    </source>
</evidence>
<evidence type="ECO:0000256" key="5">
    <source>
        <dbReference type="ARBA" id="ARBA00022598"/>
    </source>
</evidence>
<dbReference type="PANTHER" id="PTHR11895:SF151">
    <property type="entry name" value="GLUTAMYL-TRNA(GLN) AMIDOTRANSFERASE SUBUNIT A"/>
    <property type="match status" value="1"/>
</dbReference>
<dbReference type="GO" id="GO:0016740">
    <property type="term" value="F:transferase activity"/>
    <property type="evidence" value="ECO:0007669"/>
    <property type="project" value="UniProtKB-KW"/>
</dbReference>
<comment type="catalytic activity">
    <reaction evidence="9 10">
        <text>L-glutamyl-tRNA(Gln) + L-glutamine + ATP + H2O = L-glutaminyl-tRNA(Gln) + L-glutamate + ADP + phosphate + H(+)</text>
        <dbReference type="Rhea" id="RHEA:17521"/>
        <dbReference type="Rhea" id="RHEA-COMP:9681"/>
        <dbReference type="Rhea" id="RHEA-COMP:9684"/>
        <dbReference type="ChEBI" id="CHEBI:15377"/>
        <dbReference type="ChEBI" id="CHEBI:15378"/>
        <dbReference type="ChEBI" id="CHEBI:29985"/>
        <dbReference type="ChEBI" id="CHEBI:30616"/>
        <dbReference type="ChEBI" id="CHEBI:43474"/>
        <dbReference type="ChEBI" id="CHEBI:58359"/>
        <dbReference type="ChEBI" id="CHEBI:78520"/>
        <dbReference type="ChEBI" id="CHEBI:78521"/>
        <dbReference type="ChEBI" id="CHEBI:456216"/>
        <dbReference type="EC" id="6.3.5.7"/>
    </reaction>
</comment>
<keyword evidence="8 10" id="KW-0648">Protein biosynthesis</keyword>
<keyword evidence="5 10" id="KW-0436">Ligase</keyword>
<evidence type="ECO:0000313" key="14">
    <source>
        <dbReference type="Proteomes" id="UP000199611"/>
    </source>
</evidence>
<dbReference type="HAMAP" id="MF_00120">
    <property type="entry name" value="GatA"/>
    <property type="match status" value="1"/>
</dbReference>
<keyword evidence="6 10" id="KW-0547">Nucleotide-binding</keyword>
<name>A0A1I4VR39_9BACT</name>
<dbReference type="EC" id="6.3.5.7" evidence="3 10"/>
<evidence type="ECO:0000256" key="3">
    <source>
        <dbReference type="ARBA" id="ARBA00012739"/>
    </source>
</evidence>
<dbReference type="GO" id="GO:0030956">
    <property type="term" value="C:glutamyl-tRNA(Gln) amidotransferase complex"/>
    <property type="evidence" value="ECO:0007669"/>
    <property type="project" value="InterPro"/>
</dbReference>
<evidence type="ECO:0000256" key="8">
    <source>
        <dbReference type="ARBA" id="ARBA00022917"/>
    </source>
</evidence>
<dbReference type="SUPFAM" id="SSF75304">
    <property type="entry name" value="Amidase signature (AS) enzymes"/>
    <property type="match status" value="1"/>
</dbReference>
<feature type="active site" description="Acyl-ester intermediate" evidence="10">
    <location>
        <position position="182"/>
    </location>
</feature>
<protein>
    <recommendedName>
        <fullName evidence="4 10">Glutamyl-tRNA(Gln) amidotransferase subunit A</fullName>
        <shortName evidence="10">Glu-ADT subunit A</shortName>
        <ecNumber evidence="3 10">6.3.5.7</ecNumber>
    </recommendedName>
</protein>
<dbReference type="GO" id="GO:0050567">
    <property type="term" value="F:glutaminyl-tRNA synthase (glutamine-hydrolyzing) activity"/>
    <property type="evidence" value="ECO:0007669"/>
    <property type="project" value="UniProtKB-UniRule"/>
</dbReference>
<dbReference type="GO" id="GO:0005524">
    <property type="term" value="F:ATP binding"/>
    <property type="evidence" value="ECO:0007669"/>
    <property type="project" value="UniProtKB-KW"/>
</dbReference>
<comment type="function">
    <text evidence="10">Allows the formation of correctly charged Gln-tRNA(Gln) through the transamidation of misacylated Glu-tRNA(Gln) in organisms which lack glutaminyl-tRNA synthetase. The reaction takes place in the presence of glutamine and ATP through an activated gamma-phospho-Glu-tRNA(Gln).</text>
</comment>
<evidence type="ECO:0000259" key="12">
    <source>
        <dbReference type="Pfam" id="PF01425"/>
    </source>
</evidence>
<dbReference type="PANTHER" id="PTHR11895">
    <property type="entry name" value="TRANSAMIDASE"/>
    <property type="match status" value="1"/>
</dbReference>
<dbReference type="EMBL" id="FOUU01000011">
    <property type="protein sequence ID" value="SFN03734.1"/>
    <property type="molecule type" value="Genomic_DNA"/>
</dbReference>
<dbReference type="InterPro" id="IPR000120">
    <property type="entry name" value="Amidase"/>
</dbReference>
<reference evidence="13 14" key="1">
    <citation type="submission" date="2016-10" db="EMBL/GenBank/DDBJ databases">
        <authorList>
            <person name="de Groot N.N."/>
        </authorList>
    </citation>
    <scope>NUCLEOTIDE SEQUENCE [LARGE SCALE GENOMIC DNA]</scope>
    <source>
        <strain evidence="13 14">DSM 9990</strain>
    </source>
</reference>
<accession>A0A1I4VR39</accession>
<dbReference type="STRING" id="39841.SAMN05660836_02418"/>
<dbReference type="Gene3D" id="3.90.1300.10">
    <property type="entry name" value="Amidase signature (AS) domain"/>
    <property type="match status" value="1"/>
</dbReference>
<comment type="subunit">
    <text evidence="2 10">Heterotrimer of A, B and C subunits.</text>
</comment>
<gene>
    <name evidence="10" type="primary">gatA</name>
    <name evidence="13" type="ORF">SAMN05660836_02418</name>
</gene>
<evidence type="ECO:0000256" key="6">
    <source>
        <dbReference type="ARBA" id="ARBA00022741"/>
    </source>
</evidence>
<evidence type="ECO:0000256" key="1">
    <source>
        <dbReference type="ARBA" id="ARBA00008069"/>
    </source>
</evidence>
<dbReference type="GO" id="GO:0006412">
    <property type="term" value="P:translation"/>
    <property type="evidence" value="ECO:0007669"/>
    <property type="project" value="UniProtKB-UniRule"/>
</dbReference>
<dbReference type="InterPro" id="IPR023631">
    <property type="entry name" value="Amidase_dom"/>
</dbReference>
<feature type="active site" description="Charge relay system" evidence="10">
    <location>
        <position position="158"/>
    </location>
</feature>
<keyword evidence="7 10" id="KW-0067">ATP-binding</keyword>
<proteinExistence type="inferred from homology"/>
<feature type="active site" description="Charge relay system" evidence="10">
    <location>
        <position position="83"/>
    </location>
</feature>
<evidence type="ECO:0000256" key="9">
    <source>
        <dbReference type="ARBA" id="ARBA00047407"/>
    </source>
</evidence>
<dbReference type="Proteomes" id="UP000199611">
    <property type="component" value="Unassembled WGS sequence"/>
</dbReference>
<comment type="similarity">
    <text evidence="1 10">Belongs to the amidase family. GatA subfamily.</text>
</comment>
<sequence>MSRGSGSVLRWDIHELRRHILKGEVTATEVVKASLERIREMNGLLNAFITVLEESSIEEAEKLDKNPELLKKLPLGGVPVAVKDCLCTQKVRTTCGSKILENFCPPFNATCVSRLREAGAVIVGKTNMDEFAMGSSTEHSAYGPSRNPWDTDRVPGGSSGGSAVAVASGMVPAALGTDTGGSIRLPAAFCGVVGLKPTYGRVSRYGLIEFASSFDQAGPITRTAKDAALMLQIIAGHDPLDSTSVPEPVHSYVDLLEQSPFPCRVGIPREYFSYEINGEISGAIEKAMDVLKKLGAEFVDVSLPHTDYGVAAYYIIAPAEASSNLARYDGVKYGFRAQTDFPDLMEMYLKTRAVGFGKEVKRRIMLGTYVLSAGYYEAYYGKASQVRRLIQQDFLKAFEQCDVLFTPVSPTLPFRIGEKVDNPLAMYLTDVFTLPASLAGIPGISVPCSMSSGGLPIAFQLLAPYFREDLLLRMAHAYQKETGGLPLPLD</sequence>
<dbReference type="RefSeq" id="WP_093396113.1">
    <property type="nucleotide sequence ID" value="NZ_FOUU01000011.1"/>
</dbReference>
<evidence type="ECO:0000256" key="2">
    <source>
        <dbReference type="ARBA" id="ARBA00011123"/>
    </source>
</evidence>
<keyword evidence="14" id="KW-1185">Reference proteome</keyword>
<evidence type="ECO:0000256" key="7">
    <source>
        <dbReference type="ARBA" id="ARBA00022840"/>
    </source>
</evidence>
<feature type="domain" description="Amidase" evidence="12">
    <location>
        <begin position="29"/>
        <end position="472"/>
    </location>
</feature>
<dbReference type="OrthoDB" id="9811471at2"/>
<evidence type="ECO:0000256" key="4">
    <source>
        <dbReference type="ARBA" id="ARBA00014428"/>
    </source>
</evidence>
<dbReference type="PROSITE" id="PS00571">
    <property type="entry name" value="AMIDASES"/>
    <property type="match status" value="1"/>
</dbReference>
<dbReference type="NCBIfam" id="TIGR00132">
    <property type="entry name" value="gatA"/>
    <property type="match status" value="1"/>
</dbReference>
<dbReference type="InterPro" id="IPR020556">
    <property type="entry name" value="Amidase_CS"/>
</dbReference>
<evidence type="ECO:0000256" key="11">
    <source>
        <dbReference type="SAM" id="MobiDB-lite"/>
    </source>
</evidence>
<feature type="region of interest" description="Disordered" evidence="11">
    <location>
        <begin position="136"/>
        <end position="161"/>
    </location>
</feature>
<organism evidence="13 14">
    <name type="scientific">Thermodesulforhabdus norvegica</name>
    <dbReference type="NCBI Taxonomy" id="39841"/>
    <lineage>
        <taxon>Bacteria</taxon>
        <taxon>Pseudomonadati</taxon>
        <taxon>Thermodesulfobacteriota</taxon>
        <taxon>Syntrophobacteria</taxon>
        <taxon>Syntrophobacterales</taxon>
        <taxon>Thermodesulforhabdaceae</taxon>
        <taxon>Thermodesulforhabdus</taxon>
    </lineage>
</organism>
<evidence type="ECO:0000313" key="13">
    <source>
        <dbReference type="EMBL" id="SFN03734.1"/>
    </source>
</evidence>
<keyword evidence="13" id="KW-0808">Transferase</keyword>
<dbReference type="InterPro" id="IPR036928">
    <property type="entry name" value="AS_sf"/>
</dbReference>
<dbReference type="InterPro" id="IPR004412">
    <property type="entry name" value="GatA"/>
</dbReference>
<dbReference type="AlphaFoldDB" id="A0A1I4VR39"/>